<accession>A0A0F9R8X8</accession>
<dbReference type="AlphaFoldDB" id="A0A0F9R8X8"/>
<sequence>MFDAKEYHRKYQQTHRAEHNAANKKYRQTIRGWLCGCFHHIKERCVNSRHPRYRDYGGRGIKCLFKSSQEFADYVVNELQIDPRNLEVDRIDNNGHYEPGNIRFVTSKENCNNRRTPHGWMARQGKWFI</sequence>
<feature type="region of interest" description="Disordered" evidence="1">
    <location>
        <begin position="1"/>
        <end position="22"/>
    </location>
</feature>
<evidence type="ECO:0000256" key="1">
    <source>
        <dbReference type="SAM" id="MobiDB-lite"/>
    </source>
</evidence>
<proteinExistence type="predicted"/>
<gene>
    <name evidence="2" type="ORF">LCGC14_0923040</name>
</gene>
<evidence type="ECO:0000313" key="2">
    <source>
        <dbReference type="EMBL" id="KKN21676.1"/>
    </source>
</evidence>
<comment type="caution">
    <text evidence="2">The sequence shown here is derived from an EMBL/GenBank/DDBJ whole genome shotgun (WGS) entry which is preliminary data.</text>
</comment>
<reference evidence="2" key="1">
    <citation type="journal article" date="2015" name="Nature">
        <title>Complex archaea that bridge the gap between prokaryotes and eukaryotes.</title>
        <authorList>
            <person name="Spang A."/>
            <person name="Saw J.H."/>
            <person name="Jorgensen S.L."/>
            <person name="Zaremba-Niedzwiedzka K."/>
            <person name="Martijn J."/>
            <person name="Lind A.E."/>
            <person name="van Eijk R."/>
            <person name="Schleper C."/>
            <person name="Guy L."/>
            <person name="Ettema T.J."/>
        </authorList>
    </citation>
    <scope>NUCLEOTIDE SEQUENCE</scope>
</reference>
<organism evidence="2">
    <name type="scientific">marine sediment metagenome</name>
    <dbReference type="NCBI Taxonomy" id="412755"/>
    <lineage>
        <taxon>unclassified sequences</taxon>
        <taxon>metagenomes</taxon>
        <taxon>ecological metagenomes</taxon>
    </lineage>
</organism>
<dbReference type="EMBL" id="LAZR01003128">
    <property type="protein sequence ID" value="KKN21676.1"/>
    <property type="molecule type" value="Genomic_DNA"/>
</dbReference>
<protein>
    <submittedName>
        <fullName evidence="2">Uncharacterized protein</fullName>
    </submittedName>
</protein>
<name>A0A0F9R8X8_9ZZZZ</name>